<dbReference type="AlphaFoldDB" id="A0ABD2BDI6"/>
<comment type="caution">
    <text evidence="1">The sequence shown here is derived from an EMBL/GenBank/DDBJ whole genome shotgun (WGS) entry which is preliminary data.</text>
</comment>
<name>A0ABD2BDI6_VESSQ</name>
<dbReference type="EMBL" id="JAUDFV010000110">
    <property type="protein sequence ID" value="KAL2730725.1"/>
    <property type="molecule type" value="Genomic_DNA"/>
</dbReference>
<keyword evidence="2" id="KW-1185">Reference proteome</keyword>
<reference evidence="1 2" key="1">
    <citation type="journal article" date="2024" name="Ann. Entomol. Soc. Am.">
        <title>Genomic analyses of the southern and eastern yellowjacket wasps (Hymenoptera: Vespidae) reveal evolutionary signatures of social life.</title>
        <authorList>
            <person name="Catto M.A."/>
            <person name="Caine P.B."/>
            <person name="Orr S.E."/>
            <person name="Hunt B.G."/>
            <person name="Goodisman M.A.D."/>
        </authorList>
    </citation>
    <scope>NUCLEOTIDE SEQUENCE [LARGE SCALE GENOMIC DNA]</scope>
    <source>
        <strain evidence="1">233</strain>
        <tissue evidence="1">Head and thorax</tissue>
    </source>
</reference>
<proteinExistence type="predicted"/>
<organism evidence="1 2">
    <name type="scientific">Vespula squamosa</name>
    <name type="common">Southern yellow jacket</name>
    <name type="synonym">Wasp</name>
    <dbReference type="NCBI Taxonomy" id="30214"/>
    <lineage>
        <taxon>Eukaryota</taxon>
        <taxon>Metazoa</taxon>
        <taxon>Ecdysozoa</taxon>
        <taxon>Arthropoda</taxon>
        <taxon>Hexapoda</taxon>
        <taxon>Insecta</taxon>
        <taxon>Pterygota</taxon>
        <taxon>Neoptera</taxon>
        <taxon>Endopterygota</taxon>
        <taxon>Hymenoptera</taxon>
        <taxon>Apocrita</taxon>
        <taxon>Aculeata</taxon>
        <taxon>Vespoidea</taxon>
        <taxon>Vespidae</taxon>
        <taxon>Vespinae</taxon>
        <taxon>Vespula</taxon>
    </lineage>
</organism>
<accession>A0ABD2BDI6</accession>
<gene>
    <name evidence="1" type="ORF">V1478_005138</name>
</gene>
<evidence type="ECO:0000313" key="1">
    <source>
        <dbReference type="EMBL" id="KAL2730725.1"/>
    </source>
</evidence>
<sequence>MFINNIGFLNIVILHVNDNLTMTYQYFNFMLNEHQVSILHKQHLFTSDKRINNIISNNLFRGHDT</sequence>
<evidence type="ECO:0000313" key="2">
    <source>
        <dbReference type="Proteomes" id="UP001607302"/>
    </source>
</evidence>
<protein>
    <submittedName>
        <fullName evidence="1">Uncharacterized protein</fullName>
    </submittedName>
</protein>
<dbReference type="Proteomes" id="UP001607302">
    <property type="component" value="Unassembled WGS sequence"/>
</dbReference>